<dbReference type="Proteomes" id="UP001576776">
    <property type="component" value="Unassembled WGS sequence"/>
</dbReference>
<accession>A0ABV4Y810</accession>
<proteinExistence type="predicted"/>
<dbReference type="EMBL" id="JBHFNS010000029">
    <property type="protein sequence ID" value="MFB2934956.1"/>
    <property type="molecule type" value="Genomic_DNA"/>
</dbReference>
<dbReference type="Gene3D" id="3.30.70.1900">
    <property type="match status" value="1"/>
</dbReference>
<reference evidence="2 3" key="1">
    <citation type="submission" date="2024-09" db="EMBL/GenBank/DDBJ databases">
        <title>Floridaenema gen nov. (Aerosakkonemataceae, Aerosakkonematales ord. nov., Cyanobacteria) from benthic tropical and subtropical fresh waters, with the description of four new species.</title>
        <authorList>
            <person name="Moretto J.A."/>
            <person name="Berthold D.E."/>
            <person name="Lefler F.W."/>
            <person name="Huang I.-S."/>
            <person name="Laughinghouse H. IV."/>
        </authorList>
    </citation>
    <scope>NUCLEOTIDE SEQUENCE [LARGE SCALE GENOMIC DNA]</scope>
    <source>
        <strain evidence="2 3">BLCC-F154</strain>
    </source>
</reference>
<dbReference type="InterPro" id="IPR045747">
    <property type="entry name" value="CRISPR-assoc_prot_Cas6_N_sf"/>
</dbReference>
<dbReference type="RefSeq" id="WP_413256480.1">
    <property type="nucleotide sequence ID" value="NZ_JBHFNS010000029.1"/>
</dbReference>
<name>A0ABV4Y810_9CYAN</name>
<evidence type="ECO:0000313" key="3">
    <source>
        <dbReference type="Proteomes" id="UP001576776"/>
    </source>
</evidence>
<evidence type="ECO:0000259" key="1">
    <source>
        <dbReference type="Pfam" id="PF10040"/>
    </source>
</evidence>
<protein>
    <submittedName>
        <fullName evidence="2">CRISPR system precrRNA processing endoribonuclease RAMP protein Cas6</fullName>
    </submittedName>
</protein>
<dbReference type="Gene3D" id="3.30.70.1890">
    <property type="match status" value="1"/>
</dbReference>
<gene>
    <name evidence="2" type="primary">cas6</name>
    <name evidence="2" type="ORF">ACE1B6_06730</name>
</gene>
<comment type="caution">
    <text evidence="2">The sequence shown here is derived from an EMBL/GenBank/DDBJ whole genome shotgun (WGS) entry which is preliminary data.</text>
</comment>
<evidence type="ECO:0000313" key="2">
    <source>
        <dbReference type="EMBL" id="MFB2934956.1"/>
    </source>
</evidence>
<dbReference type="InterPro" id="IPR019267">
    <property type="entry name" value="CRISPR-assoc_Cas6_C"/>
</dbReference>
<dbReference type="Pfam" id="PF10040">
    <property type="entry name" value="CRISPR_Cas6"/>
    <property type="match status" value="1"/>
</dbReference>
<sequence length="340" mass="37804">MIYTSENESPIAGLSLVLQPTNSSNITPLQTWLSDVEPLPIWIPLARKNGVNKVLAVASHSEQYAEIIPYIFGQISQRTAVQWQGQPYELTGVEIDHNELHVLEISLLTSEPLPSSIGRAIHALCFHWLATANPALAERLHNSDFFPFTLVVKPGKTANQLTLIISILQRDLLAPLLWGMSHDIGCEITLTNIHCRLGKWINIQHSTSFSALAQVPSQNTIDLEFLSPTSFKQGQAIQPFPLPELVFSSLWRKWNTFAPKELELPEIEWQGFTAAYELKTVALKMKGVAEIGTKGWVRYQFPNSTQAQIATTLAHFATFAGVGRKTAMGMGQTRLIQGKL</sequence>
<dbReference type="CDD" id="cd21141">
    <property type="entry name" value="Cas6_III-like"/>
    <property type="match status" value="1"/>
</dbReference>
<feature type="domain" description="CRISPR-associated protein Cas6 C-terminal" evidence="1">
    <location>
        <begin position="223"/>
        <end position="333"/>
    </location>
</feature>
<keyword evidence="3" id="KW-1185">Reference proteome</keyword>
<organism evidence="2 3">
    <name type="scientific">Floridaenema fluviatile BLCC-F154</name>
    <dbReference type="NCBI Taxonomy" id="3153640"/>
    <lineage>
        <taxon>Bacteria</taxon>
        <taxon>Bacillati</taxon>
        <taxon>Cyanobacteriota</taxon>
        <taxon>Cyanophyceae</taxon>
        <taxon>Oscillatoriophycideae</taxon>
        <taxon>Aerosakkonematales</taxon>
        <taxon>Aerosakkonemataceae</taxon>
        <taxon>Floridanema</taxon>
        <taxon>Floridanema fluviatile</taxon>
    </lineage>
</organism>